<comment type="similarity">
    <text evidence="2 5">Belongs to the glycosyl hydrolase 72 family.</text>
</comment>
<dbReference type="AlphaFoldDB" id="A0A8H4Q3W5"/>
<keyword evidence="4" id="KW-0325">Glycoprotein</keyword>
<dbReference type="GO" id="GO:0031505">
    <property type="term" value="P:fungal-type cell wall organization"/>
    <property type="evidence" value="ECO:0007669"/>
    <property type="project" value="TreeGrafter"/>
</dbReference>
<dbReference type="Pfam" id="PF03198">
    <property type="entry name" value="Glyco_hydro_72"/>
    <property type="match status" value="1"/>
</dbReference>
<dbReference type="OrthoDB" id="421038at2759"/>
<dbReference type="EC" id="2.4.1.-" evidence="5"/>
<dbReference type="Gene3D" id="3.20.20.80">
    <property type="entry name" value="Glycosidases"/>
    <property type="match status" value="1"/>
</dbReference>
<evidence type="ECO:0000256" key="5">
    <source>
        <dbReference type="RuleBase" id="RU361209"/>
    </source>
</evidence>
<reference evidence="7 8" key="1">
    <citation type="journal article" date="2020" name="G3 (Bethesda)">
        <title>Genetic Underpinnings of Host Manipulation by Ophiocordyceps as Revealed by Comparative Transcriptomics.</title>
        <authorList>
            <person name="Will I."/>
            <person name="Das B."/>
            <person name="Trinh T."/>
            <person name="Brachmann A."/>
            <person name="Ohm R.A."/>
            <person name="de Bekker C."/>
        </authorList>
    </citation>
    <scope>NUCLEOTIDE SEQUENCE [LARGE SCALE GENOMIC DNA]</scope>
    <source>
        <strain evidence="7 8">EC05</strain>
    </source>
</reference>
<accession>A0A8H4Q3W5</accession>
<feature type="region of interest" description="Disordered" evidence="6">
    <location>
        <begin position="424"/>
        <end position="475"/>
    </location>
</feature>
<dbReference type="GO" id="GO:0071970">
    <property type="term" value="P:fungal-type cell wall (1-&gt;3)-beta-D-glucan biosynthetic process"/>
    <property type="evidence" value="ECO:0007669"/>
    <property type="project" value="TreeGrafter"/>
</dbReference>
<dbReference type="EMBL" id="JAACLJ010000006">
    <property type="protein sequence ID" value="KAF4584388.1"/>
    <property type="molecule type" value="Genomic_DNA"/>
</dbReference>
<dbReference type="GO" id="GO:0042124">
    <property type="term" value="F:1,3-beta-glucanosyltransferase activity"/>
    <property type="evidence" value="ECO:0007669"/>
    <property type="project" value="TreeGrafter"/>
</dbReference>
<keyword evidence="5" id="KW-0336">GPI-anchor</keyword>
<protein>
    <recommendedName>
        <fullName evidence="5">1,3-beta-glucanosyltransferase</fullName>
        <ecNumber evidence="5">2.4.1.-</ecNumber>
    </recommendedName>
</protein>
<evidence type="ECO:0000256" key="2">
    <source>
        <dbReference type="ARBA" id="ARBA00007528"/>
    </source>
</evidence>
<evidence type="ECO:0000313" key="7">
    <source>
        <dbReference type="EMBL" id="KAF4584388.1"/>
    </source>
</evidence>
<keyword evidence="5" id="KW-0449">Lipoprotein</keyword>
<dbReference type="SUPFAM" id="SSF51445">
    <property type="entry name" value="(Trans)glycosidases"/>
    <property type="match status" value="1"/>
</dbReference>
<keyword evidence="5 7" id="KW-0808">Transferase</keyword>
<feature type="signal peptide" evidence="5">
    <location>
        <begin position="1"/>
        <end position="19"/>
    </location>
</feature>
<evidence type="ECO:0000256" key="4">
    <source>
        <dbReference type="ARBA" id="ARBA00023180"/>
    </source>
</evidence>
<evidence type="ECO:0000256" key="1">
    <source>
        <dbReference type="ARBA" id="ARBA00004609"/>
    </source>
</evidence>
<keyword evidence="5" id="KW-0472">Membrane</keyword>
<keyword evidence="8" id="KW-1185">Reference proteome</keyword>
<sequence length="495" mass="53335">MFMPVVAALAALGASLVAAVPSLEIRGTDLVNPATGAKFHIAGMAYQPGGSSGYNPQAGKDPLSTPDNCLRDAALMQILGVNTIRVYNLDPNANHDECASIFNAAGIYMIIDVNSPLVGESMTSYQPWTSYYAAYLNHTFAVIEAFAGYPNTLLFFSGNEIINDLSSAKEVPPYLRAVTRDLKNYIKNNIQRKIPVGYSAADVRDVLWDTWNYMQCSGEDEASRADVFALNSYSWCGPEATYESSTFNALTEGFQKSSIPVFFSEYGCNQPAPRYWNETTAIYNQMGRVFSGGVVYEWTQGSNQYGLVKLDGDGVRILSDYDRLKSQWANLDWKSIQSQPAAGQAPPAPSCQEGLIKEVGFKNNFTLPAVPPGAQKLIDEGIKPKPSGKLVSISDFTVKATVKDASNTPVSGLKVQPLGQDEFNWAGKNSAGTGRAGGGGDNNHDSDSDGDKGDDRSGQDKDGNKGDKDKEDAGVSVRPTMVWAAVMALMAMTMG</sequence>
<organism evidence="7 8">
    <name type="scientific">Ophiocordyceps camponoti-floridani</name>
    <dbReference type="NCBI Taxonomy" id="2030778"/>
    <lineage>
        <taxon>Eukaryota</taxon>
        <taxon>Fungi</taxon>
        <taxon>Dikarya</taxon>
        <taxon>Ascomycota</taxon>
        <taxon>Pezizomycotina</taxon>
        <taxon>Sordariomycetes</taxon>
        <taxon>Hypocreomycetidae</taxon>
        <taxon>Hypocreales</taxon>
        <taxon>Ophiocordycipitaceae</taxon>
        <taxon>Ophiocordyceps</taxon>
    </lineage>
</organism>
<dbReference type="Proteomes" id="UP000562929">
    <property type="component" value="Unassembled WGS sequence"/>
</dbReference>
<proteinExistence type="inferred from homology"/>
<dbReference type="PANTHER" id="PTHR31468">
    <property type="entry name" value="1,3-BETA-GLUCANOSYLTRANSFERASE GAS1"/>
    <property type="match status" value="1"/>
</dbReference>
<comment type="subcellular location">
    <subcellularLocation>
        <location evidence="1 5">Cell membrane</location>
        <topology evidence="1 5">Lipid-anchor</topology>
        <topology evidence="1 5">GPI-anchor</topology>
    </subcellularLocation>
</comment>
<gene>
    <name evidence="7" type="ORF">GQ602_005761</name>
</gene>
<evidence type="ECO:0000256" key="6">
    <source>
        <dbReference type="SAM" id="MobiDB-lite"/>
    </source>
</evidence>
<comment type="function">
    <text evidence="5">Splits internally a 1,3-beta-glucan molecule and transfers the newly generated reducing end (the donor) to the non-reducing end of another 1,3-beta-glucan molecule (the acceptor) forming a 1,3-beta linkage, resulting in the elongation of 1,3-beta-glucan chains in the cell wall.</text>
</comment>
<evidence type="ECO:0000256" key="3">
    <source>
        <dbReference type="ARBA" id="ARBA00022729"/>
    </source>
</evidence>
<feature type="compositionally biased region" description="Basic and acidic residues" evidence="6">
    <location>
        <begin position="442"/>
        <end position="473"/>
    </location>
</feature>
<dbReference type="GO" id="GO:0005886">
    <property type="term" value="C:plasma membrane"/>
    <property type="evidence" value="ECO:0007669"/>
    <property type="project" value="UniProtKB-SubCell"/>
</dbReference>
<comment type="caution">
    <text evidence="7">The sequence shown here is derived from an EMBL/GenBank/DDBJ whole genome shotgun (WGS) entry which is preliminary data.</text>
</comment>
<feature type="chain" id="PRO_5034862803" description="1,3-beta-glucanosyltransferase" evidence="5">
    <location>
        <begin position="20"/>
        <end position="495"/>
    </location>
</feature>
<keyword evidence="3 5" id="KW-0732">Signal</keyword>
<dbReference type="InterPro" id="IPR004886">
    <property type="entry name" value="Glucanosyltransferase"/>
</dbReference>
<name>A0A8H4Q3W5_9HYPO</name>
<evidence type="ECO:0000313" key="8">
    <source>
        <dbReference type="Proteomes" id="UP000562929"/>
    </source>
</evidence>
<dbReference type="GO" id="GO:0098552">
    <property type="term" value="C:side of membrane"/>
    <property type="evidence" value="ECO:0007669"/>
    <property type="project" value="UniProtKB-KW"/>
</dbReference>
<dbReference type="PANTHER" id="PTHR31468:SF4">
    <property type="entry name" value="1,3-BETA-GLUCANOSYLTRANSFERASE GAS3-RELATED"/>
    <property type="match status" value="1"/>
</dbReference>
<dbReference type="InterPro" id="IPR017853">
    <property type="entry name" value="GH"/>
</dbReference>